<dbReference type="InterPro" id="IPR050082">
    <property type="entry name" value="RNA_methyltr_RlmE"/>
</dbReference>
<gene>
    <name evidence="8" type="ORF">NEDG_01169</name>
</gene>
<evidence type="ECO:0000256" key="3">
    <source>
        <dbReference type="ARBA" id="ARBA00022603"/>
    </source>
</evidence>
<evidence type="ECO:0000259" key="7">
    <source>
        <dbReference type="Pfam" id="PF01728"/>
    </source>
</evidence>
<dbReference type="SUPFAM" id="SSF53335">
    <property type="entry name" value="S-adenosyl-L-methionine-dependent methyltransferases"/>
    <property type="match status" value="1"/>
</dbReference>
<dbReference type="HAMAP" id="MF_01547">
    <property type="entry name" value="RNA_methyltr_E"/>
    <property type="match status" value="1"/>
</dbReference>
<dbReference type="GeneID" id="93647519"/>
<dbReference type="STRING" id="1805483.A0A177ECB2"/>
<dbReference type="OrthoDB" id="289250at2759"/>
<keyword evidence="1" id="KW-0963">Cytoplasm</keyword>
<dbReference type="GO" id="GO:0002130">
    <property type="term" value="P:wobble position ribose methylation"/>
    <property type="evidence" value="ECO:0007669"/>
    <property type="project" value="EnsemblFungi"/>
</dbReference>
<comment type="caution">
    <text evidence="8">The sequence shown here is derived from an EMBL/GenBank/DDBJ whole genome shotgun (WGS) entry which is preliminary data.</text>
</comment>
<evidence type="ECO:0000256" key="5">
    <source>
        <dbReference type="ARBA" id="ARBA00022691"/>
    </source>
</evidence>
<organism evidence="8 9">
    <name type="scientific">Nematocida displodere</name>
    <dbReference type="NCBI Taxonomy" id="1805483"/>
    <lineage>
        <taxon>Eukaryota</taxon>
        <taxon>Fungi</taxon>
        <taxon>Fungi incertae sedis</taxon>
        <taxon>Microsporidia</taxon>
        <taxon>Nematocida</taxon>
    </lineage>
</organism>
<dbReference type="InterPro" id="IPR002877">
    <property type="entry name" value="RNA_MeTrfase_FtsJ_dom"/>
</dbReference>
<name>A0A177ECB2_9MICR</name>
<dbReference type="FunFam" id="3.40.50.150:FF:000220">
    <property type="entry name" value="CAMK protein kinase"/>
    <property type="match status" value="1"/>
</dbReference>
<dbReference type="InterPro" id="IPR015507">
    <property type="entry name" value="rRNA-MeTfrase_E"/>
</dbReference>
<evidence type="ECO:0000256" key="4">
    <source>
        <dbReference type="ARBA" id="ARBA00022679"/>
    </source>
</evidence>
<dbReference type="GO" id="GO:0006364">
    <property type="term" value="P:rRNA processing"/>
    <property type="evidence" value="ECO:0007669"/>
    <property type="project" value="UniProtKB-KW"/>
</dbReference>
<dbReference type="GO" id="GO:0002181">
    <property type="term" value="P:cytoplasmic translation"/>
    <property type="evidence" value="ECO:0007669"/>
    <property type="project" value="EnsemblFungi"/>
</dbReference>
<dbReference type="PANTHER" id="PTHR10920:SF12">
    <property type="entry name" value="TRNA (CYTIDINE(32)_GUANOSINE(34)-2'-O)-METHYLTRANSFERASE-RELATED"/>
    <property type="match status" value="1"/>
</dbReference>
<keyword evidence="2" id="KW-0698">rRNA processing</keyword>
<dbReference type="Pfam" id="PF01728">
    <property type="entry name" value="FtsJ"/>
    <property type="match status" value="1"/>
</dbReference>
<feature type="active site" description="Proton acceptor" evidence="6">
    <location>
        <position position="146"/>
    </location>
</feature>
<dbReference type="Gene3D" id="3.40.50.150">
    <property type="entry name" value="Vaccinia Virus protein VP39"/>
    <property type="match status" value="1"/>
</dbReference>
<dbReference type="VEuPathDB" id="MicrosporidiaDB:NEDG_01169"/>
<dbReference type="PANTHER" id="PTHR10920">
    <property type="entry name" value="RIBOSOMAL RNA METHYLTRANSFERASE"/>
    <property type="match status" value="1"/>
</dbReference>
<dbReference type="PIRSF" id="PIRSF005461">
    <property type="entry name" value="23S_rRNA_mtase"/>
    <property type="match status" value="1"/>
</dbReference>
<dbReference type="InterPro" id="IPR029063">
    <property type="entry name" value="SAM-dependent_MTases_sf"/>
</dbReference>
<dbReference type="GO" id="GO:0106050">
    <property type="term" value="F:tRNA 2'-O-methyltransferase activity"/>
    <property type="evidence" value="ECO:0007669"/>
    <property type="project" value="EnsemblFungi"/>
</dbReference>
<sequence>MKRDVHYRRAKAEGYRARSAYKLIEIIEEHKILDGVTNAVDLCAAPGSWSQVLAMHLLRGKIFAVDIQTIEPIDGVVVIQGDITAQTTVTAIVEGFDAQADLVLCDGAPEVTGLHDLDEYFQASLIQASCSICRQILSPKGTFVTKVFTGDAPSSLLRDLKDVFETVRIVKPKSSRVASKEAFAICTDMFSVFAN</sequence>
<evidence type="ECO:0000256" key="1">
    <source>
        <dbReference type="ARBA" id="ARBA00022490"/>
    </source>
</evidence>
<protein>
    <submittedName>
        <fullName evidence="8">tRNA (Cytidine32/guanosine34-2'-O)-methyltransferase</fullName>
    </submittedName>
</protein>
<dbReference type="GO" id="GO:0106339">
    <property type="term" value="F:tRNA (cytidine(32)-2'-O)-methyltransferase activity"/>
    <property type="evidence" value="ECO:0007669"/>
    <property type="project" value="EnsemblFungi"/>
</dbReference>
<dbReference type="AlphaFoldDB" id="A0A177ECB2"/>
<dbReference type="RefSeq" id="XP_067543775.1">
    <property type="nucleotide sequence ID" value="XM_067688587.1"/>
</dbReference>
<keyword evidence="3 8" id="KW-0489">Methyltransferase</keyword>
<evidence type="ECO:0000313" key="9">
    <source>
        <dbReference type="Proteomes" id="UP000185944"/>
    </source>
</evidence>
<feature type="domain" description="Ribosomal RNA methyltransferase FtsJ" evidence="7">
    <location>
        <begin position="15"/>
        <end position="188"/>
    </location>
</feature>
<accession>A0A177ECB2</accession>
<dbReference type="GO" id="GO:0106340">
    <property type="term" value="F:tRNA (guanosine(34)-2'-O)-methyltransferase activity"/>
    <property type="evidence" value="ECO:0007669"/>
    <property type="project" value="EnsemblFungi"/>
</dbReference>
<keyword evidence="4 8" id="KW-0808">Transferase</keyword>
<keyword evidence="9" id="KW-1185">Reference proteome</keyword>
<dbReference type="GO" id="GO:0005737">
    <property type="term" value="C:cytoplasm"/>
    <property type="evidence" value="ECO:0007669"/>
    <property type="project" value="EnsemblFungi"/>
</dbReference>
<evidence type="ECO:0000256" key="6">
    <source>
        <dbReference type="PIRSR" id="PIRSR005461-1"/>
    </source>
</evidence>
<evidence type="ECO:0000313" key="8">
    <source>
        <dbReference type="EMBL" id="OAG29030.1"/>
    </source>
</evidence>
<dbReference type="EMBL" id="LTDL01000042">
    <property type="protein sequence ID" value="OAG29030.1"/>
    <property type="molecule type" value="Genomic_DNA"/>
</dbReference>
<dbReference type="Proteomes" id="UP000185944">
    <property type="component" value="Unassembled WGS sequence"/>
</dbReference>
<proteinExistence type="inferred from homology"/>
<evidence type="ECO:0000256" key="2">
    <source>
        <dbReference type="ARBA" id="ARBA00022552"/>
    </source>
</evidence>
<reference evidence="8 9" key="1">
    <citation type="submission" date="2016-02" db="EMBL/GenBank/DDBJ databases">
        <title>Discovery of a natural microsporidian pathogen with a broad tissue tropism in Caenorhabditis elegans.</title>
        <authorList>
            <person name="Luallen R.J."/>
            <person name="Reinke A.W."/>
            <person name="Tong L."/>
            <person name="Botts M.R."/>
            <person name="Felix M.-A."/>
            <person name="Troemel E.R."/>
        </authorList>
    </citation>
    <scope>NUCLEOTIDE SEQUENCE [LARGE SCALE GENOMIC DNA]</scope>
    <source>
        <strain evidence="8 9">JUm2807</strain>
    </source>
</reference>
<keyword evidence="5 6" id="KW-0949">S-adenosyl-L-methionine</keyword>